<proteinExistence type="predicted"/>
<keyword evidence="1" id="KW-0677">Repeat</keyword>
<feature type="compositionally biased region" description="Basic and acidic residues" evidence="3">
    <location>
        <begin position="157"/>
        <end position="177"/>
    </location>
</feature>
<evidence type="ECO:0000313" key="5">
    <source>
        <dbReference type="Proteomes" id="UP001176940"/>
    </source>
</evidence>
<evidence type="ECO:0000256" key="3">
    <source>
        <dbReference type="SAM" id="MobiDB-lite"/>
    </source>
</evidence>
<name>A0ABN9LEP1_9NEOB</name>
<comment type="caution">
    <text evidence="4">The sequence shown here is derived from an EMBL/GenBank/DDBJ whole genome shotgun (WGS) entry which is preliminary data.</text>
</comment>
<accession>A0ABN9LEP1</accession>
<dbReference type="EMBL" id="CAUEEQ010014176">
    <property type="protein sequence ID" value="CAJ0938211.1"/>
    <property type="molecule type" value="Genomic_DNA"/>
</dbReference>
<feature type="compositionally biased region" description="Polar residues" evidence="3">
    <location>
        <begin position="178"/>
        <end position="190"/>
    </location>
</feature>
<feature type="region of interest" description="Disordered" evidence="3">
    <location>
        <begin position="140"/>
        <end position="190"/>
    </location>
</feature>
<evidence type="ECO:0000256" key="2">
    <source>
        <dbReference type="ARBA" id="ARBA00022837"/>
    </source>
</evidence>
<gene>
    <name evidence="4" type="ORF">RIMI_LOCUS7469306</name>
</gene>
<protein>
    <submittedName>
        <fullName evidence="4">Uncharacterized protein</fullName>
    </submittedName>
</protein>
<feature type="non-terminal residue" evidence="4">
    <location>
        <position position="190"/>
    </location>
</feature>
<keyword evidence="5" id="KW-1185">Reference proteome</keyword>
<dbReference type="PANTHER" id="PTHR22656:SF1">
    <property type="entry name" value="EF-HAND CALCIUM-BINDING DOMAIN-CONTAINING PROTEIN 13"/>
    <property type="match status" value="1"/>
</dbReference>
<keyword evidence="2" id="KW-0106">Calcium</keyword>
<evidence type="ECO:0000313" key="4">
    <source>
        <dbReference type="EMBL" id="CAJ0938211.1"/>
    </source>
</evidence>
<organism evidence="4 5">
    <name type="scientific">Ranitomeya imitator</name>
    <name type="common">mimic poison frog</name>
    <dbReference type="NCBI Taxonomy" id="111125"/>
    <lineage>
        <taxon>Eukaryota</taxon>
        <taxon>Metazoa</taxon>
        <taxon>Chordata</taxon>
        <taxon>Craniata</taxon>
        <taxon>Vertebrata</taxon>
        <taxon>Euteleostomi</taxon>
        <taxon>Amphibia</taxon>
        <taxon>Batrachia</taxon>
        <taxon>Anura</taxon>
        <taxon>Neobatrachia</taxon>
        <taxon>Hyloidea</taxon>
        <taxon>Dendrobatidae</taxon>
        <taxon>Dendrobatinae</taxon>
        <taxon>Ranitomeya</taxon>
    </lineage>
</organism>
<dbReference type="PANTHER" id="PTHR22656">
    <property type="entry name" value="EF-HAND CALCIUM-BINDING DOMAIN-CONTAINING PROTEIN 13"/>
    <property type="match status" value="1"/>
</dbReference>
<sequence>MSMTDKQLVHYLKKIKTNKGSCSSSPYDVIPCVPLSSRKEKKLSGHPQRHRLMQKTIHNRHKEISDVYMQKDVDLGKKPFLERAVRRKQSTTLHRIQGEQIEQETRNPVFYDTFSTYSCSWDAQREFLAKKKLYQRETKKQWETASAPLGPGIQQSHVEKNDERSIWEKSDEQRTDILSKSSPDFHQNPN</sequence>
<dbReference type="Proteomes" id="UP001176940">
    <property type="component" value="Unassembled WGS sequence"/>
</dbReference>
<evidence type="ECO:0000256" key="1">
    <source>
        <dbReference type="ARBA" id="ARBA00022737"/>
    </source>
</evidence>
<reference evidence="4" key="1">
    <citation type="submission" date="2023-07" db="EMBL/GenBank/DDBJ databases">
        <authorList>
            <person name="Stuckert A."/>
        </authorList>
    </citation>
    <scope>NUCLEOTIDE SEQUENCE</scope>
</reference>